<dbReference type="InParanoid" id="A0A7E5WW97"/>
<accession>A0A7E5WW97</accession>
<dbReference type="Pfam" id="PF07993">
    <property type="entry name" value="NAD_binding_4"/>
    <property type="match status" value="1"/>
</dbReference>
<dbReference type="KEGG" id="tnl:113506481"/>
<dbReference type="RefSeq" id="XP_026745123.1">
    <property type="nucleotide sequence ID" value="XM_026889322.1"/>
</dbReference>
<dbReference type="OrthoDB" id="429813at2759"/>
<protein>
    <recommendedName>
        <fullName evidence="1">Fatty acyl-CoA reductase</fullName>
        <ecNumber evidence="1">1.2.1.84</ecNumber>
    </recommendedName>
</protein>
<evidence type="ECO:0000313" key="3">
    <source>
        <dbReference type="Proteomes" id="UP000322000"/>
    </source>
</evidence>
<dbReference type="PANTHER" id="PTHR11011">
    <property type="entry name" value="MALE STERILITY PROTEIN 2-RELATED"/>
    <property type="match status" value="1"/>
</dbReference>
<name>A0A7E5WW97_TRINI</name>
<keyword evidence="1" id="KW-0560">Oxidoreductase</keyword>
<gene>
    <name evidence="4" type="primary">LOC113506481</name>
</gene>
<dbReference type="PANTHER" id="PTHR11011:SF118">
    <property type="entry name" value="FATTY ACYL-COA REDUCTASE"/>
    <property type="match status" value="1"/>
</dbReference>
<organism evidence="3 4">
    <name type="scientific">Trichoplusia ni</name>
    <name type="common">Cabbage looper</name>
    <dbReference type="NCBI Taxonomy" id="7111"/>
    <lineage>
        <taxon>Eukaryota</taxon>
        <taxon>Metazoa</taxon>
        <taxon>Ecdysozoa</taxon>
        <taxon>Arthropoda</taxon>
        <taxon>Hexapoda</taxon>
        <taxon>Insecta</taxon>
        <taxon>Pterygota</taxon>
        <taxon>Neoptera</taxon>
        <taxon>Endopterygota</taxon>
        <taxon>Lepidoptera</taxon>
        <taxon>Glossata</taxon>
        <taxon>Ditrysia</taxon>
        <taxon>Noctuoidea</taxon>
        <taxon>Noctuidae</taxon>
        <taxon>Plusiinae</taxon>
        <taxon>Trichoplusia</taxon>
    </lineage>
</organism>
<sequence>MAPTVPEFYAGKSVLITGGTGFVGKALLEKLLRCCPDIGTVYLLMRQKKGLGCEERLKDLWSKRVFDLLRDKDPEAIKKVRLINGDITEPELGISDADKKELQERCNVIFHSAACVRFDQKLKDAVFNLNTTGTLRMLTLAESMKNLQVFVHLSTAYCRCDLEMLEEKLYPAVHNPRKIIEIVEWMDDDTLQYLEP</sequence>
<evidence type="ECO:0000313" key="4">
    <source>
        <dbReference type="RefSeq" id="XP_026745123.1"/>
    </source>
</evidence>
<keyword evidence="1" id="KW-0443">Lipid metabolism</keyword>
<dbReference type="InterPro" id="IPR026055">
    <property type="entry name" value="FAR"/>
</dbReference>
<proteinExistence type="inferred from homology"/>
<dbReference type="GO" id="GO:0035336">
    <property type="term" value="P:long-chain fatty-acyl-CoA metabolic process"/>
    <property type="evidence" value="ECO:0007669"/>
    <property type="project" value="TreeGrafter"/>
</dbReference>
<comment type="function">
    <text evidence="1">Catalyzes the reduction of fatty acyl-CoA to fatty alcohols.</text>
</comment>
<dbReference type="GO" id="GO:0080019">
    <property type="term" value="F:alcohol-forming very long-chain fatty acyl-CoA reductase activity"/>
    <property type="evidence" value="ECO:0007669"/>
    <property type="project" value="InterPro"/>
</dbReference>
<dbReference type="Proteomes" id="UP000322000">
    <property type="component" value="Chromosome 17"/>
</dbReference>
<dbReference type="InterPro" id="IPR036291">
    <property type="entry name" value="NAD(P)-bd_dom_sf"/>
</dbReference>
<dbReference type="InterPro" id="IPR013120">
    <property type="entry name" value="FAR_NAD-bd"/>
</dbReference>
<keyword evidence="3" id="KW-1185">Reference proteome</keyword>
<evidence type="ECO:0000259" key="2">
    <source>
        <dbReference type="Pfam" id="PF07993"/>
    </source>
</evidence>
<dbReference type="Gene3D" id="3.40.50.720">
    <property type="entry name" value="NAD(P)-binding Rossmann-like Domain"/>
    <property type="match status" value="1"/>
</dbReference>
<dbReference type="GO" id="GO:0102965">
    <property type="term" value="F:alcohol-forming long-chain fatty acyl-CoA reductase activity"/>
    <property type="evidence" value="ECO:0007669"/>
    <property type="project" value="UniProtKB-EC"/>
</dbReference>
<comment type="catalytic activity">
    <reaction evidence="1">
        <text>a long-chain fatty acyl-CoA + 2 NADPH + 2 H(+) = a long-chain primary fatty alcohol + 2 NADP(+) + CoA</text>
        <dbReference type="Rhea" id="RHEA:52716"/>
        <dbReference type="ChEBI" id="CHEBI:15378"/>
        <dbReference type="ChEBI" id="CHEBI:57287"/>
        <dbReference type="ChEBI" id="CHEBI:57783"/>
        <dbReference type="ChEBI" id="CHEBI:58349"/>
        <dbReference type="ChEBI" id="CHEBI:77396"/>
        <dbReference type="ChEBI" id="CHEBI:83139"/>
        <dbReference type="EC" id="1.2.1.84"/>
    </reaction>
</comment>
<dbReference type="GeneID" id="113506481"/>
<reference evidence="4" key="1">
    <citation type="submission" date="2025-08" db="UniProtKB">
        <authorList>
            <consortium name="RefSeq"/>
        </authorList>
    </citation>
    <scope>IDENTIFICATION</scope>
</reference>
<dbReference type="AlphaFoldDB" id="A0A7E5WW97"/>
<dbReference type="SUPFAM" id="SSF51735">
    <property type="entry name" value="NAD(P)-binding Rossmann-fold domains"/>
    <property type="match status" value="1"/>
</dbReference>
<dbReference type="GO" id="GO:0005777">
    <property type="term" value="C:peroxisome"/>
    <property type="evidence" value="ECO:0007669"/>
    <property type="project" value="TreeGrafter"/>
</dbReference>
<keyword evidence="1" id="KW-0521">NADP</keyword>
<dbReference type="EC" id="1.2.1.84" evidence="1"/>
<feature type="domain" description="Thioester reductase (TE)" evidence="2">
    <location>
        <begin position="16"/>
        <end position="177"/>
    </location>
</feature>
<comment type="similarity">
    <text evidence="1">Belongs to the fatty acyl-CoA reductase family.</text>
</comment>
<feature type="non-terminal residue" evidence="4">
    <location>
        <position position="196"/>
    </location>
</feature>
<keyword evidence="1" id="KW-0444">Lipid biosynthesis</keyword>
<evidence type="ECO:0000256" key="1">
    <source>
        <dbReference type="RuleBase" id="RU363097"/>
    </source>
</evidence>